<dbReference type="Gene3D" id="3.40.980.10">
    <property type="entry name" value="MoaB/Mog-like domain"/>
    <property type="match status" value="1"/>
</dbReference>
<dbReference type="Proteomes" id="UP000555411">
    <property type="component" value="Unassembled WGS sequence"/>
</dbReference>
<protein>
    <submittedName>
        <fullName evidence="2">Molybdopterin-binding protein</fullName>
    </submittedName>
</protein>
<proteinExistence type="predicted"/>
<dbReference type="EMBL" id="JACLQD010000002">
    <property type="protein sequence ID" value="MBC2835272.1"/>
    <property type="molecule type" value="Genomic_DNA"/>
</dbReference>
<feature type="domain" description="MoaB/Mog" evidence="1">
    <location>
        <begin position="171"/>
        <end position="301"/>
    </location>
</feature>
<evidence type="ECO:0000313" key="2">
    <source>
        <dbReference type="EMBL" id="MBC2835272.1"/>
    </source>
</evidence>
<sequence>MEFGEVPVDAAGGAILAHSEMLPGGRLRKGQVLGAGEIAALRDAGYARVTVARLGPGDVAEDAAATRLAKALHVEGSGLVASAAFTGRVNLNATGPGIVALDAAAVHRLNLTDPAITLATLAPFQRVAAGTLVGTVKIITYGVGEGALGQACAVAAAVGLRVLPVTRKSAGLVLTDVAGQEAKLNLKGRRAVETRLRALGITLAAVETVAHDEAAIAAALSRLPGELLLILTGSATSDPMDTAPAALRRAGGRVMRFGMPVDPGNLLFLGDLGDRPVIGLPGCARSPALNGADWVLERLACGLAVTDADIAGMGVGGLLKEIPQRPQLREPAAKP</sequence>
<dbReference type="SUPFAM" id="SSF53218">
    <property type="entry name" value="Molybdenum cofactor biosynthesis proteins"/>
    <property type="match status" value="1"/>
</dbReference>
<keyword evidence="3" id="KW-1185">Reference proteome</keyword>
<gene>
    <name evidence="2" type="ORF">H7F16_07115</name>
</gene>
<dbReference type="UniPathway" id="UPA00344"/>
<organism evidence="2 3">
    <name type="scientific">Paragemmobacter straminiformis</name>
    <dbReference type="NCBI Taxonomy" id="2045119"/>
    <lineage>
        <taxon>Bacteria</taxon>
        <taxon>Pseudomonadati</taxon>
        <taxon>Pseudomonadota</taxon>
        <taxon>Alphaproteobacteria</taxon>
        <taxon>Rhodobacterales</taxon>
        <taxon>Paracoccaceae</taxon>
        <taxon>Paragemmobacter</taxon>
    </lineage>
</organism>
<accession>A0A842I562</accession>
<dbReference type="RefSeq" id="WP_185796890.1">
    <property type="nucleotide sequence ID" value="NZ_JACLQD010000002.1"/>
</dbReference>
<dbReference type="Pfam" id="PF00994">
    <property type="entry name" value="MoCF_biosynth"/>
    <property type="match status" value="1"/>
</dbReference>
<comment type="caution">
    <text evidence="2">The sequence shown here is derived from an EMBL/GenBank/DDBJ whole genome shotgun (WGS) entry which is preliminary data.</text>
</comment>
<dbReference type="InterPro" id="IPR036425">
    <property type="entry name" value="MoaB/Mog-like_dom_sf"/>
</dbReference>
<dbReference type="SMART" id="SM00852">
    <property type="entry name" value="MoCF_biosynth"/>
    <property type="match status" value="1"/>
</dbReference>
<reference evidence="2 3" key="1">
    <citation type="journal article" date="2017" name="Int. J. Syst. Evol. Microbiol.">
        <title>Gemmobacter straminiformis sp. nov., isolated from an artificial fountain.</title>
        <authorList>
            <person name="Kang J.Y."/>
            <person name="Kim M.J."/>
            <person name="Chun J."/>
            <person name="Son K.P."/>
            <person name="Jahng K.Y."/>
        </authorList>
    </citation>
    <scope>NUCLEOTIDE SEQUENCE [LARGE SCALE GENOMIC DNA]</scope>
    <source>
        <strain evidence="2 3">CAM-8</strain>
    </source>
</reference>
<dbReference type="AlphaFoldDB" id="A0A842I562"/>
<evidence type="ECO:0000259" key="1">
    <source>
        <dbReference type="SMART" id="SM00852"/>
    </source>
</evidence>
<name>A0A842I562_9RHOB</name>
<dbReference type="InterPro" id="IPR001453">
    <property type="entry name" value="MoaB/Mog_dom"/>
</dbReference>
<evidence type="ECO:0000313" key="3">
    <source>
        <dbReference type="Proteomes" id="UP000555411"/>
    </source>
</evidence>
<dbReference type="CDD" id="cd03522">
    <property type="entry name" value="MoeA_like"/>
    <property type="match status" value="1"/>
</dbReference>